<dbReference type="Proteomes" id="UP000187465">
    <property type="component" value="Unassembled WGS sequence"/>
</dbReference>
<organism evidence="2 3">
    <name type="scientific">Paenibacillus odorifer</name>
    <dbReference type="NCBI Taxonomy" id="189426"/>
    <lineage>
        <taxon>Bacteria</taxon>
        <taxon>Bacillati</taxon>
        <taxon>Bacillota</taxon>
        <taxon>Bacilli</taxon>
        <taxon>Bacillales</taxon>
        <taxon>Paenibacillaceae</taxon>
        <taxon>Paenibacillus</taxon>
    </lineage>
</organism>
<dbReference type="EMBL" id="MKQP01000040">
    <property type="protein sequence ID" value="OMD26714.1"/>
    <property type="molecule type" value="Genomic_DNA"/>
</dbReference>
<proteinExistence type="predicted"/>
<evidence type="ECO:0000313" key="3">
    <source>
        <dbReference type="Proteomes" id="UP000187465"/>
    </source>
</evidence>
<accession>A0A1R0X1H1</accession>
<evidence type="ECO:0000259" key="1">
    <source>
        <dbReference type="Pfam" id="PF03551"/>
    </source>
</evidence>
<evidence type="ECO:0000313" key="2">
    <source>
        <dbReference type="EMBL" id="OMD26714.1"/>
    </source>
</evidence>
<dbReference type="PANTHER" id="PTHR33169">
    <property type="entry name" value="PADR-FAMILY TRANSCRIPTIONAL REGULATOR"/>
    <property type="match status" value="1"/>
</dbReference>
<dbReference type="RefSeq" id="WP_076179481.1">
    <property type="nucleotide sequence ID" value="NZ_MKQP01000040.1"/>
</dbReference>
<name>A0A1R0X1H1_9BACL</name>
<comment type="caution">
    <text evidence="2">The sequence shown here is derived from an EMBL/GenBank/DDBJ whole genome shotgun (WGS) entry which is preliminary data.</text>
</comment>
<dbReference type="SUPFAM" id="SSF46785">
    <property type="entry name" value="Winged helix' DNA-binding domain"/>
    <property type="match status" value="1"/>
</dbReference>
<dbReference type="Pfam" id="PF03551">
    <property type="entry name" value="PadR"/>
    <property type="match status" value="1"/>
</dbReference>
<reference evidence="2 3" key="1">
    <citation type="submission" date="2016-10" db="EMBL/GenBank/DDBJ databases">
        <title>Paenibacillus species isolates.</title>
        <authorList>
            <person name="Beno S.M."/>
        </authorList>
    </citation>
    <scope>NUCLEOTIDE SEQUENCE [LARGE SCALE GENOMIC DNA]</scope>
    <source>
        <strain evidence="2 3">FSL H7-0604</strain>
    </source>
</reference>
<sequence>MRNTDKVEKESTLGSVVKVQQVIDFMVLAELQKGERYGKQIDQVIIQSLDGVGVNDSYLSQRLKKLAEKGHATSRWEDDNRYNRYYEITPSGEEYFQQLLRELPERVNMAIQVYERFSKIMKKYD</sequence>
<dbReference type="InterPro" id="IPR036388">
    <property type="entry name" value="WH-like_DNA-bd_sf"/>
</dbReference>
<feature type="domain" description="Transcription regulator PadR N-terminal" evidence="1">
    <location>
        <begin position="27"/>
        <end position="97"/>
    </location>
</feature>
<dbReference type="Gene3D" id="1.10.10.10">
    <property type="entry name" value="Winged helix-like DNA-binding domain superfamily/Winged helix DNA-binding domain"/>
    <property type="match status" value="1"/>
</dbReference>
<dbReference type="AlphaFoldDB" id="A0A1R0X1H1"/>
<dbReference type="InterPro" id="IPR005149">
    <property type="entry name" value="Tscrpt_reg_PadR_N"/>
</dbReference>
<dbReference type="PANTHER" id="PTHR33169:SF14">
    <property type="entry name" value="TRANSCRIPTIONAL REGULATOR RV3488"/>
    <property type="match status" value="1"/>
</dbReference>
<dbReference type="InterPro" id="IPR052509">
    <property type="entry name" value="Metal_resp_DNA-bind_regulator"/>
</dbReference>
<gene>
    <name evidence="2" type="ORF">BJP51_26340</name>
</gene>
<dbReference type="InterPro" id="IPR036390">
    <property type="entry name" value="WH_DNA-bd_sf"/>
</dbReference>
<protein>
    <submittedName>
        <fullName evidence="2">PadR family transcriptional regulator</fullName>
    </submittedName>
</protein>